<keyword evidence="2" id="KW-0614">Plasmid</keyword>
<organism evidence="2 3">
    <name type="scientific">Paenibacillus larvae subsp. larvae</name>
    <dbReference type="NCBI Taxonomy" id="147375"/>
    <lineage>
        <taxon>Bacteria</taxon>
        <taxon>Bacillati</taxon>
        <taxon>Bacillota</taxon>
        <taxon>Bacilli</taxon>
        <taxon>Bacillales</taxon>
        <taxon>Paenibacillaceae</taxon>
        <taxon>Paenibacillus</taxon>
    </lineage>
</organism>
<geneLocation type="plasmid" evidence="2 3">
    <name>unnamed2</name>
</geneLocation>
<feature type="domain" description="Actin-like protein N-terminal" evidence="1">
    <location>
        <begin position="9"/>
        <end position="180"/>
    </location>
</feature>
<dbReference type="EMBL" id="CP019720">
    <property type="protein sequence ID" value="QHZ54174.1"/>
    <property type="molecule type" value="Genomic_DNA"/>
</dbReference>
<dbReference type="RefSeq" id="WP_172424039.1">
    <property type="nucleotide sequence ID" value="NZ_CP019720.1"/>
</dbReference>
<dbReference type="Gene3D" id="3.30.420.40">
    <property type="match status" value="2"/>
</dbReference>
<name>A0A6C0QZM4_9BACL</name>
<dbReference type="Pfam" id="PF17989">
    <property type="entry name" value="ALP_N"/>
    <property type="match status" value="1"/>
</dbReference>
<sequence length="383" mass="43188">MTQKPYKAGIDAGNISAKVVTDKVKFLIPSCYSYYLGETAYSEVQSVPLEELHNNIDITLFSEATKLLNGQRIIVGKKVLEDQMRPVEMESKSDKSTDEIPVVLILSGLAVDAIQRNPDKTEINIEYDLATSLPVSTITLEKANNHSKRLTGNHKVTFHLPDKEVTINIRIVFATTLPEGAAGAWGFVFNKDGKEKERKIEVNNKIEKVKFTERKMLSFDIGGGTTERAITVGVSFKPRLSDGLTYGVKDTVLETLKVWNRLNPTRTIDGLSDFDDIYQNSEHPRHNEVYNFFKPGLLQLSDKLAQEIINKIDEVKDIDFIYIYGGGSIIIRSLLKERLEAKGRLEKVVFAEDPVFVNADGLFVYCCSPRFEQKKEEFLTKVN</sequence>
<reference evidence="2 3" key="1">
    <citation type="journal article" date="2020" name="Int. J. Med. Microbiol.">
        <title>Discovery of Paenibacillus larvae ERIC V: Phenotypic and genomic comparison to genotypes ERIC I-IV reveal different inventories of virulence factors which correlate with epidemiological prevalences of American Foulbrood.</title>
        <authorList>
            <person name="Beims H."/>
            <person name="Bunk B."/>
            <person name="Erler S."/>
            <person name="Mohr K.I."/>
            <person name="Sproer C."/>
            <person name="Pradella S."/>
            <person name="Gunther G."/>
            <person name="Rohde M."/>
            <person name="von der Ohe W."/>
            <person name="Steinert M."/>
        </authorList>
    </citation>
    <scope>NUCLEOTIDE SEQUENCE [LARGE SCALE GENOMIC DNA]</scope>
    <source>
        <strain evidence="2">Eric_V</strain>
        <plasmid evidence="2">unnamed2</plasmid>
    </source>
</reference>
<evidence type="ECO:0000313" key="3">
    <source>
        <dbReference type="Proteomes" id="UP000464330"/>
    </source>
</evidence>
<gene>
    <name evidence="2" type="ORF">ERICV_05191</name>
</gene>
<dbReference type="Proteomes" id="UP000464330">
    <property type="component" value="Plasmid unnamed2"/>
</dbReference>
<dbReference type="InterPro" id="IPR040607">
    <property type="entry name" value="ALP_N"/>
</dbReference>
<dbReference type="SUPFAM" id="SSF53067">
    <property type="entry name" value="Actin-like ATPase domain"/>
    <property type="match status" value="2"/>
</dbReference>
<evidence type="ECO:0000313" key="2">
    <source>
        <dbReference type="EMBL" id="QHZ54174.1"/>
    </source>
</evidence>
<dbReference type="CDD" id="cd24023">
    <property type="entry name" value="ASKHA_NBD_ParM_Alp7A-like"/>
    <property type="match status" value="1"/>
</dbReference>
<accession>A0A6C0QZM4</accession>
<dbReference type="InterPro" id="IPR043129">
    <property type="entry name" value="ATPase_NBD"/>
</dbReference>
<proteinExistence type="predicted"/>
<dbReference type="AlphaFoldDB" id="A0A6C0QZM4"/>
<evidence type="ECO:0000259" key="1">
    <source>
        <dbReference type="Pfam" id="PF17989"/>
    </source>
</evidence>
<protein>
    <submittedName>
        <fullName evidence="2">PRTRC system protein D</fullName>
    </submittedName>
</protein>